<evidence type="ECO:0000313" key="6">
    <source>
        <dbReference type="Proteomes" id="UP000246569"/>
    </source>
</evidence>
<evidence type="ECO:0000256" key="3">
    <source>
        <dbReference type="ARBA" id="ARBA00023163"/>
    </source>
</evidence>
<dbReference type="EMBL" id="QGTJ01000001">
    <property type="protein sequence ID" value="PWV65578.1"/>
    <property type="molecule type" value="Genomic_DNA"/>
</dbReference>
<organism evidence="5 6">
    <name type="scientific">Plasticicumulans acidivorans</name>
    <dbReference type="NCBI Taxonomy" id="886464"/>
    <lineage>
        <taxon>Bacteria</taxon>
        <taxon>Pseudomonadati</taxon>
        <taxon>Pseudomonadota</taxon>
        <taxon>Gammaproteobacteria</taxon>
        <taxon>Candidatus Competibacteraceae</taxon>
        <taxon>Plasticicumulans</taxon>
    </lineage>
</organism>
<dbReference type="AlphaFoldDB" id="A0A317N0X9"/>
<dbReference type="PANTHER" id="PTHR33204">
    <property type="entry name" value="TRANSCRIPTIONAL REGULATOR, MARR FAMILY"/>
    <property type="match status" value="1"/>
</dbReference>
<gene>
    <name evidence="5" type="ORF">C7443_10162</name>
</gene>
<dbReference type="InterPro" id="IPR036390">
    <property type="entry name" value="WH_DNA-bd_sf"/>
</dbReference>
<dbReference type="SUPFAM" id="SSF46785">
    <property type="entry name" value="Winged helix' DNA-binding domain"/>
    <property type="match status" value="1"/>
</dbReference>
<evidence type="ECO:0000256" key="2">
    <source>
        <dbReference type="ARBA" id="ARBA00023125"/>
    </source>
</evidence>
<accession>A0A317N0X9</accession>
<keyword evidence="2" id="KW-0238">DNA-binding</keyword>
<feature type="domain" description="HTH hxlR-type" evidence="4">
    <location>
        <begin position="3"/>
        <end position="102"/>
    </location>
</feature>
<evidence type="ECO:0000259" key="4">
    <source>
        <dbReference type="PROSITE" id="PS51118"/>
    </source>
</evidence>
<proteinExistence type="predicted"/>
<reference evidence="5 6" key="1">
    <citation type="submission" date="2018-05" db="EMBL/GenBank/DDBJ databases">
        <title>Genomic Encyclopedia of Type Strains, Phase IV (KMG-IV): sequencing the most valuable type-strain genomes for metagenomic binning, comparative biology and taxonomic classification.</title>
        <authorList>
            <person name="Goeker M."/>
        </authorList>
    </citation>
    <scope>NUCLEOTIDE SEQUENCE [LARGE SCALE GENOMIC DNA]</scope>
    <source>
        <strain evidence="5 6">DSM 23606</strain>
    </source>
</reference>
<keyword evidence="1" id="KW-0805">Transcription regulation</keyword>
<evidence type="ECO:0000313" key="5">
    <source>
        <dbReference type="EMBL" id="PWV65578.1"/>
    </source>
</evidence>
<sequence>MRCPVEATLNVIGGKWKAVLVWHLLEGGVLRFGELRRLLPGITQKMLTQQLRELEAAGVISRTVYAEVPPRVEYAVTAHGRSLRPLLEAMHAWGLQHCLQRDDDIAMPQNFVM</sequence>
<name>A0A317N0X9_9GAMM</name>
<dbReference type="PROSITE" id="PS51118">
    <property type="entry name" value="HTH_HXLR"/>
    <property type="match status" value="1"/>
</dbReference>
<dbReference type="Pfam" id="PF01638">
    <property type="entry name" value="HxlR"/>
    <property type="match status" value="1"/>
</dbReference>
<dbReference type="Proteomes" id="UP000246569">
    <property type="component" value="Unassembled WGS sequence"/>
</dbReference>
<dbReference type="InterPro" id="IPR002577">
    <property type="entry name" value="HTH_HxlR"/>
</dbReference>
<keyword evidence="6" id="KW-1185">Reference proteome</keyword>
<dbReference type="PANTHER" id="PTHR33204:SF29">
    <property type="entry name" value="TRANSCRIPTIONAL REGULATOR"/>
    <property type="match status" value="1"/>
</dbReference>
<comment type="caution">
    <text evidence="5">The sequence shown here is derived from an EMBL/GenBank/DDBJ whole genome shotgun (WGS) entry which is preliminary data.</text>
</comment>
<evidence type="ECO:0000256" key="1">
    <source>
        <dbReference type="ARBA" id="ARBA00023015"/>
    </source>
</evidence>
<keyword evidence="3" id="KW-0804">Transcription</keyword>
<dbReference type="GO" id="GO:0003677">
    <property type="term" value="F:DNA binding"/>
    <property type="evidence" value="ECO:0007669"/>
    <property type="project" value="UniProtKB-KW"/>
</dbReference>
<dbReference type="Gene3D" id="1.10.10.10">
    <property type="entry name" value="Winged helix-like DNA-binding domain superfamily/Winged helix DNA-binding domain"/>
    <property type="match status" value="1"/>
</dbReference>
<dbReference type="InterPro" id="IPR036388">
    <property type="entry name" value="WH-like_DNA-bd_sf"/>
</dbReference>
<protein>
    <submittedName>
        <fullName evidence="5">HxlR family transcriptional regulator</fullName>
    </submittedName>
</protein>